<feature type="transmembrane region" description="Helical" evidence="1">
    <location>
        <begin position="431"/>
        <end position="453"/>
    </location>
</feature>
<dbReference type="EMBL" id="JACJSG010000075">
    <property type="protein sequence ID" value="MBD2505241.1"/>
    <property type="molecule type" value="Genomic_DNA"/>
</dbReference>
<keyword evidence="1" id="KW-1133">Transmembrane helix</keyword>
<evidence type="ECO:0000313" key="3">
    <source>
        <dbReference type="Proteomes" id="UP000661112"/>
    </source>
</evidence>
<feature type="transmembrane region" description="Helical" evidence="1">
    <location>
        <begin position="473"/>
        <end position="506"/>
    </location>
</feature>
<organism evidence="2 3">
    <name type="scientific">Anabaena azotica FACHB-119</name>
    <dbReference type="NCBI Taxonomy" id="947527"/>
    <lineage>
        <taxon>Bacteria</taxon>
        <taxon>Bacillati</taxon>
        <taxon>Cyanobacteriota</taxon>
        <taxon>Cyanophyceae</taxon>
        <taxon>Nostocales</taxon>
        <taxon>Nostocaceae</taxon>
        <taxon>Anabaena</taxon>
        <taxon>Anabaena azotica</taxon>
    </lineage>
</organism>
<keyword evidence="1" id="KW-0812">Transmembrane</keyword>
<name>A0ABR8DF18_9NOST</name>
<reference evidence="2 3" key="1">
    <citation type="journal article" date="2020" name="ISME J.">
        <title>Comparative genomics reveals insights into cyanobacterial evolution and habitat adaptation.</title>
        <authorList>
            <person name="Chen M.Y."/>
            <person name="Teng W.K."/>
            <person name="Zhao L."/>
            <person name="Hu C.X."/>
            <person name="Zhou Y.K."/>
            <person name="Han B.P."/>
            <person name="Song L.R."/>
            <person name="Shu W.S."/>
        </authorList>
    </citation>
    <scope>NUCLEOTIDE SEQUENCE [LARGE SCALE GENOMIC DNA]</scope>
    <source>
        <strain evidence="2 3">FACHB-119</strain>
    </source>
</reference>
<gene>
    <name evidence="2" type="ORF">H6G83_32350</name>
</gene>
<dbReference type="RefSeq" id="WP_190479888.1">
    <property type="nucleotide sequence ID" value="NZ_JACJSG010000075.1"/>
</dbReference>
<comment type="caution">
    <text evidence="2">The sequence shown here is derived from an EMBL/GenBank/DDBJ whole genome shotgun (WGS) entry which is preliminary data.</text>
</comment>
<proteinExistence type="predicted"/>
<accession>A0ABR8DF18</accession>
<keyword evidence="1" id="KW-0472">Membrane</keyword>
<evidence type="ECO:0000313" key="2">
    <source>
        <dbReference type="EMBL" id="MBD2505241.1"/>
    </source>
</evidence>
<sequence>MSESHIQAQDCELYHVFIPYDKAKFGGSTTITLRSGKSMNINIPANSAEGDQLNFTRTNLNKNHNLFSIVINQINNQFFSQSSNHQNNVRVVLHTLFDKEIDIEKVILNLIENADIKLDSKKRCRIVYEQIKNGTHLIDLPALKLLDFIVASSQSNSSFIKRYNIASQNSKIQIIDKCIEDSLSLLDIKENQLLIIKGTYQYIKAGEYNTNFNVINQLDYIINNSSIPNEIKQIYFYFSYLSKATTTEIFITDLIENFPAHKNGFNKTELFSIYKQIRDGKPVYEQEKILMLESLILASSIPEECKIIYQLMRNPINNSKQNYKESNYLIDVVKKAKDSVEKASSIIPTATKLASASGITAGTGIAISSLSGGAATNATLAFLGGGSVAAGGLGMLGGLAVATGGSALIGAAALISIASVTQMNVENKQKLGMAAGVGVATSAAAVSTAWAAASAFGVASTGTAISTLSGAAAYSATIASLGGVGAITGGAALVTLGAGFAAWKFFQGDKNNYKRILKQLEANLYS</sequence>
<feature type="transmembrane region" description="Helical" evidence="1">
    <location>
        <begin position="393"/>
        <end position="419"/>
    </location>
</feature>
<evidence type="ECO:0000256" key="1">
    <source>
        <dbReference type="SAM" id="Phobius"/>
    </source>
</evidence>
<protein>
    <submittedName>
        <fullName evidence="2">Uncharacterized protein</fullName>
    </submittedName>
</protein>
<dbReference type="Proteomes" id="UP000661112">
    <property type="component" value="Unassembled WGS sequence"/>
</dbReference>
<keyword evidence="3" id="KW-1185">Reference proteome</keyword>